<dbReference type="Proteomes" id="UP001143910">
    <property type="component" value="Unassembled WGS sequence"/>
</dbReference>
<proteinExistence type="predicted"/>
<gene>
    <name evidence="1" type="ORF">NQ176_g5369</name>
</gene>
<organism evidence="1 2">
    <name type="scientific">Zarea fungicola</name>
    <dbReference type="NCBI Taxonomy" id="93591"/>
    <lineage>
        <taxon>Eukaryota</taxon>
        <taxon>Fungi</taxon>
        <taxon>Dikarya</taxon>
        <taxon>Ascomycota</taxon>
        <taxon>Pezizomycotina</taxon>
        <taxon>Sordariomycetes</taxon>
        <taxon>Hypocreomycetidae</taxon>
        <taxon>Hypocreales</taxon>
        <taxon>Cordycipitaceae</taxon>
        <taxon>Zarea</taxon>
    </lineage>
</organism>
<dbReference type="EMBL" id="JANJQO010000673">
    <property type="protein sequence ID" value="KAJ2975710.1"/>
    <property type="molecule type" value="Genomic_DNA"/>
</dbReference>
<accession>A0ACC1N8T6</accession>
<keyword evidence="2" id="KW-1185">Reference proteome</keyword>
<protein>
    <submittedName>
        <fullName evidence="1">Uncharacterized protein</fullName>
    </submittedName>
</protein>
<comment type="caution">
    <text evidence="1">The sequence shown here is derived from an EMBL/GenBank/DDBJ whole genome shotgun (WGS) entry which is preliminary data.</text>
</comment>
<sequence>MYLYRKRHYSYECKASAQERPYVSRPSRSQQLRNPKLVPKLTNDVPNPLEKKTGAADEELAKKEAERDRRRELDARDEDSDELQRRSPTRGLALHHRHQGCASKPDQAPRAEKKLMKYHAHRPETNAPEAVHHIADEKPVARGSPLVMRQSFGGEMEIVGAVPARRARRGGTEWTGILVIKVVSTARKGKSVAALALSNRKAARESVVSAHSVNEYF</sequence>
<reference evidence="1" key="1">
    <citation type="submission" date="2022-08" db="EMBL/GenBank/DDBJ databases">
        <title>Genome Sequence of Lecanicillium fungicola.</title>
        <authorList>
            <person name="Buettner E."/>
        </authorList>
    </citation>
    <scope>NUCLEOTIDE SEQUENCE</scope>
    <source>
        <strain evidence="1">Babe33</strain>
    </source>
</reference>
<evidence type="ECO:0000313" key="2">
    <source>
        <dbReference type="Proteomes" id="UP001143910"/>
    </source>
</evidence>
<name>A0ACC1N8T6_9HYPO</name>
<evidence type="ECO:0000313" key="1">
    <source>
        <dbReference type="EMBL" id="KAJ2975710.1"/>
    </source>
</evidence>